<dbReference type="GO" id="GO:0016740">
    <property type="term" value="F:transferase activity"/>
    <property type="evidence" value="ECO:0007669"/>
    <property type="project" value="UniProtKB-KW"/>
</dbReference>
<evidence type="ECO:0000259" key="2">
    <source>
        <dbReference type="Pfam" id="PF01636"/>
    </source>
</evidence>
<dbReference type="Pfam" id="PF01636">
    <property type="entry name" value="APH"/>
    <property type="match status" value="1"/>
</dbReference>
<keyword evidence="3" id="KW-0808">Transferase</keyword>
<organism evidence="3 4">
    <name type="scientific">Niveomyces insectorum RCEF 264</name>
    <dbReference type="NCBI Taxonomy" id="1081102"/>
    <lineage>
        <taxon>Eukaryota</taxon>
        <taxon>Fungi</taxon>
        <taxon>Dikarya</taxon>
        <taxon>Ascomycota</taxon>
        <taxon>Pezizomycotina</taxon>
        <taxon>Sordariomycetes</taxon>
        <taxon>Hypocreomycetidae</taxon>
        <taxon>Hypocreales</taxon>
        <taxon>Cordycipitaceae</taxon>
        <taxon>Niveomyces</taxon>
    </lineage>
</organism>
<sequence>MAAESGSTTAGNAIRPRLDHRGFPLATDDQRRQANREWISRIDPDAVCALAARYYEGGNTGRHTRCRVFGKHNGSFNVCFFVVFDDGSDNEPSLVSQPSEPPPGVKWVVRIPLAPAIMDNDPWLRLQSEVVTMRYLQLHTRIPIPHIHAFGQDARLMKTGTTSRADHKTQSFLITDFVEGEPLEVSKLEKLDTETRQLFLGQVVDILADLRALEFPRIGCLLPNEPYDSFPSQPSLGPVQFLPSTNLLLPQPPPAPFSSARAYMRYRYRMLVAHFQEPYRDHNIDGVRREIFALHQLQAAYEDVVGKHDNGPFVLNHADPHASNIIVDSTWRVRGVLDWEYAATVPLPVFTPPSWVTGHDAGRASRLQRNRQRAVHADFYAVLAKRAQTNTVCATLLTVWYKEAVVCPGPSSAEPQGADGPTAFCVAHCLRRSAEAAHTFYEFLAPEPMRPQNCDEDDDNNDTNESGEKQVCEASRLREQLRGFFDENDDLAADAQRLADTCARYTAYLKENGLYETERDRQLARFHKLKKEFDLKMKLIREQWANSKGPA</sequence>
<name>A0A167W6K7_9HYPO</name>
<dbReference type="InterPro" id="IPR051678">
    <property type="entry name" value="AGP_Transferase"/>
</dbReference>
<evidence type="ECO:0000313" key="3">
    <source>
        <dbReference type="EMBL" id="OAA63399.1"/>
    </source>
</evidence>
<dbReference type="OrthoDB" id="10003767at2759"/>
<evidence type="ECO:0000313" key="4">
    <source>
        <dbReference type="Proteomes" id="UP000076874"/>
    </source>
</evidence>
<dbReference type="InterPro" id="IPR011009">
    <property type="entry name" value="Kinase-like_dom_sf"/>
</dbReference>
<accession>A0A167W6K7</accession>
<dbReference type="SUPFAM" id="SSF56112">
    <property type="entry name" value="Protein kinase-like (PK-like)"/>
    <property type="match status" value="1"/>
</dbReference>
<feature type="domain" description="Aminoglycoside phosphotransferase" evidence="2">
    <location>
        <begin position="106"/>
        <end position="343"/>
    </location>
</feature>
<dbReference type="EMBL" id="AZHD01000005">
    <property type="protein sequence ID" value="OAA63399.1"/>
    <property type="molecule type" value="Genomic_DNA"/>
</dbReference>
<evidence type="ECO:0000256" key="1">
    <source>
        <dbReference type="SAM" id="MobiDB-lite"/>
    </source>
</evidence>
<comment type="caution">
    <text evidence="3">The sequence shown here is derived from an EMBL/GenBank/DDBJ whole genome shotgun (WGS) entry which is preliminary data.</text>
</comment>
<feature type="region of interest" description="Disordered" evidence="1">
    <location>
        <begin position="1"/>
        <end position="23"/>
    </location>
</feature>
<dbReference type="AlphaFoldDB" id="A0A167W6K7"/>
<dbReference type="InterPro" id="IPR002575">
    <property type="entry name" value="Aminoglycoside_PTrfase"/>
</dbReference>
<gene>
    <name evidence="3" type="ORF">SPI_03562</name>
</gene>
<dbReference type="Proteomes" id="UP000076874">
    <property type="component" value="Unassembled WGS sequence"/>
</dbReference>
<dbReference type="PANTHER" id="PTHR21310:SF37">
    <property type="entry name" value="AMINOGLYCOSIDE PHOSPHOTRANSFERASE DOMAIN-CONTAINING PROTEIN"/>
    <property type="match status" value="1"/>
</dbReference>
<dbReference type="Gene3D" id="3.90.1200.10">
    <property type="match status" value="1"/>
</dbReference>
<feature type="compositionally biased region" description="Polar residues" evidence="1">
    <location>
        <begin position="1"/>
        <end position="11"/>
    </location>
</feature>
<feature type="region of interest" description="Disordered" evidence="1">
    <location>
        <begin position="448"/>
        <end position="469"/>
    </location>
</feature>
<protein>
    <submittedName>
        <fullName evidence="3">Phosphotransferase enzyme family protein</fullName>
    </submittedName>
</protein>
<reference evidence="3 4" key="1">
    <citation type="journal article" date="2016" name="Genome Biol. Evol.">
        <title>Divergent and convergent evolution of fungal pathogenicity.</title>
        <authorList>
            <person name="Shang Y."/>
            <person name="Xiao G."/>
            <person name="Zheng P."/>
            <person name="Cen K."/>
            <person name="Zhan S."/>
            <person name="Wang C."/>
        </authorList>
    </citation>
    <scope>NUCLEOTIDE SEQUENCE [LARGE SCALE GENOMIC DNA]</scope>
    <source>
        <strain evidence="3 4">RCEF 264</strain>
    </source>
</reference>
<proteinExistence type="predicted"/>
<keyword evidence="4" id="KW-1185">Reference proteome</keyword>
<dbReference type="PANTHER" id="PTHR21310">
    <property type="entry name" value="AMINOGLYCOSIDE PHOSPHOTRANSFERASE-RELATED-RELATED"/>
    <property type="match status" value="1"/>
</dbReference>